<gene>
    <name evidence="11" type="primary">yjeE</name>
    <name evidence="11" type="ORF">CPX_001568</name>
</gene>
<evidence type="ECO:0000256" key="8">
    <source>
        <dbReference type="ARBA" id="ARBA00022840"/>
    </source>
</evidence>
<accession>A0A0M1N088</accession>
<evidence type="ECO:0000256" key="6">
    <source>
        <dbReference type="ARBA" id="ARBA00022723"/>
    </source>
</evidence>
<dbReference type="Pfam" id="PF02367">
    <property type="entry name" value="TsaE"/>
    <property type="match status" value="1"/>
</dbReference>
<evidence type="ECO:0000256" key="5">
    <source>
        <dbReference type="ARBA" id="ARBA00022694"/>
    </source>
</evidence>
<dbReference type="AlphaFoldDB" id="A0A0M1N088"/>
<dbReference type="InterPro" id="IPR027417">
    <property type="entry name" value="P-loop_NTPase"/>
</dbReference>
<dbReference type="PATRIC" id="fig|479893.3.peg.361"/>
<evidence type="ECO:0000256" key="3">
    <source>
        <dbReference type="ARBA" id="ARBA00019010"/>
    </source>
</evidence>
<keyword evidence="9" id="KW-0460">Magnesium</keyword>
<dbReference type="Gene3D" id="3.40.50.300">
    <property type="entry name" value="P-loop containing nucleotide triphosphate hydrolases"/>
    <property type="match status" value="1"/>
</dbReference>
<evidence type="ECO:0000256" key="2">
    <source>
        <dbReference type="ARBA" id="ARBA00007599"/>
    </source>
</evidence>
<dbReference type="Proteomes" id="UP000037386">
    <property type="component" value="Unassembled WGS sequence"/>
</dbReference>
<sequence length="170" mass="19420">MRMKNNDNTTNNQKIIYFKKSLSQLRTQWAGALLGNIILSQKHASSQKNIVLLKGEIGSGKTVFTKGLFKQLGVKDNINSPTFTLLKTYPVPDRQLHHLDFYRFINDNEESQKIFIAEMLEYVDLGDILLVEAPKKITSLFPSWSFVVQIKVLPQNIRNVLIGQNISDLK</sequence>
<keyword evidence="7" id="KW-0547">Nucleotide-binding</keyword>
<dbReference type="EMBL" id="LHCF01000007">
    <property type="protein sequence ID" value="KOR75445.1"/>
    <property type="molecule type" value="Genomic_DNA"/>
</dbReference>
<dbReference type="GO" id="GO:0046872">
    <property type="term" value="F:metal ion binding"/>
    <property type="evidence" value="ECO:0007669"/>
    <property type="project" value="UniProtKB-KW"/>
</dbReference>
<comment type="caution">
    <text evidence="11">The sequence shown here is derived from an EMBL/GenBank/DDBJ whole genome shotgun (WGS) entry which is preliminary data.</text>
</comment>
<keyword evidence="6" id="KW-0479">Metal-binding</keyword>
<dbReference type="GO" id="GO:0005737">
    <property type="term" value="C:cytoplasm"/>
    <property type="evidence" value="ECO:0007669"/>
    <property type="project" value="UniProtKB-SubCell"/>
</dbReference>
<evidence type="ECO:0000313" key="12">
    <source>
        <dbReference type="Proteomes" id="UP000037386"/>
    </source>
</evidence>
<organism evidence="11 12">
    <name type="scientific">Candidatus Phytoplasma pruni</name>
    <dbReference type="NCBI Taxonomy" id="479893"/>
    <lineage>
        <taxon>Bacteria</taxon>
        <taxon>Bacillati</taxon>
        <taxon>Mycoplasmatota</taxon>
        <taxon>Mollicutes</taxon>
        <taxon>Acholeplasmatales</taxon>
        <taxon>Acholeplasmataceae</taxon>
        <taxon>Candidatus Phytoplasma</taxon>
        <taxon>16SrIII (X-disease group)</taxon>
    </lineage>
</organism>
<proteinExistence type="inferred from homology"/>
<dbReference type="RefSeq" id="WP_235443210.1">
    <property type="nucleotide sequence ID" value="NZ_LHCF01000007.1"/>
</dbReference>
<evidence type="ECO:0000256" key="10">
    <source>
        <dbReference type="ARBA" id="ARBA00032441"/>
    </source>
</evidence>
<reference evidence="12" key="1">
    <citation type="submission" date="2015-05" db="EMBL/GenBank/DDBJ databases">
        <title>Draft genome sequence of 'Candidatus Phytoplasma Pruni' strain CX, a plant pathogenic bacterium.</title>
        <authorList>
            <person name="Lee I.-M."/>
            <person name="Bottner-Parker K.D."/>
            <person name="Shao J."/>
            <person name="Gundersen-Rindal D.E."/>
            <person name="Zhao Y."/>
            <person name="Davis R.E."/>
        </authorList>
    </citation>
    <scope>NUCLEOTIDE SEQUENCE [LARGE SCALE GENOMIC DNA]</scope>
    <source>
        <strain evidence="12">CX</strain>
    </source>
</reference>
<evidence type="ECO:0000256" key="4">
    <source>
        <dbReference type="ARBA" id="ARBA00022490"/>
    </source>
</evidence>
<keyword evidence="8" id="KW-0067">ATP-binding</keyword>
<dbReference type="PANTHER" id="PTHR33540">
    <property type="entry name" value="TRNA THREONYLCARBAMOYLADENOSINE BIOSYNTHESIS PROTEIN TSAE"/>
    <property type="match status" value="1"/>
</dbReference>
<name>A0A0M1N088_9MOLU</name>
<protein>
    <recommendedName>
        <fullName evidence="3">tRNA threonylcarbamoyladenosine biosynthesis protein TsaE</fullName>
    </recommendedName>
    <alternativeName>
        <fullName evidence="10">t(6)A37 threonylcarbamoyladenosine biosynthesis protein TsaE</fullName>
    </alternativeName>
</protein>
<dbReference type="GO" id="GO:0002949">
    <property type="term" value="P:tRNA threonylcarbamoyladenosine modification"/>
    <property type="evidence" value="ECO:0007669"/>
    <property type="project" value="InterPro"/>
</dbReference>
<evidence type="ECO:0000256" key="1">
    <source>
        <dbReference type="ARBA" id="ARBA00004496"/>
    </source>
</evidence>
<dbReference type="GO" id="GO:0005524">
    <property type="term" value="F:ATP binding"/>
    <property type="evidence" value="ECO:0007669"/>
    <property type="project" value="UniProtKB-KW"/>
</dbReference>
<dbReference type="NCBIfam" id="TIGR00150">
    <property type="entry name" value="T6A_YjeE"/>
    <property type="match status" value="1"/>
</dbReference>
<comment type="similarity">
    <text evidence="2">Belongs to the TsaE family.</text>
</comment>
<evidence type="ECO:0000256" key="9">
    <source>
        <dbReference type="ARBA" id="ARBA00022842"/>
    </source>
</evidence>
<dbReference type="STRING" id="479893.CPX_001568"/>
<dbReference type="GO" id="GO:0016787">
    <property type="term" value="F:hydrolase activity"/>
    <property type="evidence" value="ECO:0007669"/>
    <property type="project" value="UniProtKB-KW"/>
</dbReference>
<dbReference type="PANTHER" id="PTHR33540:SF2">
    <property type="entry name" value="TRNA THREONYLCARBAMOYLADENOSINE BIOSYNTHESIS PROTEIN TSAE"/>
    <property type="match status" value="1"/>
</dbReference>
<evidence type="ECO:0000313" key="11">
    <source>
        <dbReference type="EMBL" id="KOR75445.1"/>
    </source>
</evidence>
<keyword evidence="5" id="KW-0819">tRNA processing</keyword>
<dbReference type="SUPFAM" id="SSF52540">
    <property type="entry name" value="P-loop containing nucleoside triphosphate hydrolases"/>
    <property type="match status" value="1"/>
</dbReference>
<dbReference type="InterPro" id="IPR003442">
    <property type="entry name" value="T6A_TsaE"/>
</dbReference>
<keyword evidence="11" id="KW-0378">Hydrolase</keyword>
<evidence type="ECO:0000256" key="7">
    <source>
        <dbReference type="ARBA" id="ARBA00022741"/>
    </source>
</evidence>
<keyword evidence="4" id="KW-0963">Cytoplasm</keyword>
<comment type="subcellular location">
    <subcellularLocation>
        <location evidence="1">Cytoplasm</location>
    </subcellularLocation>
</comment>